<reference evidence="1" key="1">
    <citation type="submission" date="2019-11" db="EMBL/GenBank/DDBJ databases">
        <title>The nuclear and mitochondrial genomes of Frieseomelitta varia - a highly eusocial stingless bee (Meliponini) with a permanently sterile worker caste.</title>
        <authorList>
            <person name="Freitas F.C.P."/>
            <person name="Lourenco A.P."/>
            <person name="Nunes F.M.F."/>
            <person name="Paschoal A.R."/>
            <person name="Abreu F.C.P."/>
            <person name="Barbin F.O."/>
            <person name="Bataglia L."/>
            <person name="Cardoso-Junior C.A.M."/>
            <person name="Cervoni M.S."/>
            <person name="Silva S.R."/>
            <person name="Dalarmi F."/>
            <person name="Del Lama M.A."/>
            <person name="Depintor T.S."/>
            <person name="Ferreira K.M."/>
            <person name="Goria P.S."/>
            <person name="Jaskot M.C."/>
            <person name="Lago D.C."/>
            <person name="Luna-Lucena D."/>
            <person name="Moda L.M."/>
            <person name="Nascimento L."/>
            <person name="Pedrino M."/>
            <person name="Rabico F.O."/>
            <person name="Sanches F.C."/>
            <person name="Santos D.E."/>
            <person name="Santos C.G."/>
            <person name="Vieira J."/>
            <person name="Lopes T.F."/>
            <person name="Barchuk A.R."/>
            <person name="Hartfelder K."/>
            <person name="Simoes Z.L.P."/>
            <person name="Bitondi M.M.G."/>
            <person name="Pinheiro D.G."/>
        </authorList>
    </citation>
    <scope>NUCLEOTIDE SEQUENCE</scope>
    <source>
        <strain evidence="1">USP_RPSP 00005682</strain>
        <tissue evidence="1">Whole individual</tissue>
    </source>
</reference>
<dbReference type="EMBL" id="WNWW01000247">
    <property type="protein sequence ID" value="KAF3427733.1"/>
    <property type="molecule type" value="Genomic_DNA"/>
</dbReference>
<evidence type="ECO:0000313" key="1">
    <source>
        <dbReference type="EMBL" id="KAF3427733.1"/>
    </source>
</evidence>
<keyword evidence="2" id="KW-1185">Reference proteome</keyword>
<proteinExistence type="predicted"/>
<protein>
    <submittedName>
        <fullName evidence="1">Uncharacterized protein</fullName>
    </submittedName>
</protein>
<dbReference type="Proteomes" id="UP000655588">
    <property type="component" value="Unassembled WGS sequence"/>
</dbReference>
<gene>
    <name evidence="1" type="ORF">E2986_11108</name>
</gene>
<accession>A0A833RT56</accession>
<sequence length="84" mass="9995">MESLEDVGNIYEWQHCLFLGNFNFLFQRDRRHISGLVYCASASVLTFDTCTYKTIQDFTNRKERRIQRRVAVIYILSIIVGERK</sequence>
<organism evidence="1 2">
    <name type="scientific">Frieseomelitta varia</name>
    <dbReference type="NCBI Taxonomy" id="561572"/>
    <lineage>
        <taxon>Eukaryota</taxon>
        <taxon>Metazoa</taxon>
        <taxon>Ecdysozoa</taxon>
        <taxon>Arthropoda</taxon>
        <taxon>Hexapoda</taxon>
        <taxon>Insecta</taxon>
        <taxon>Pterygota</taxon>
        <taxon>Neoptera</taxon>
        <taxon>Endopterygota</taxon>
        <taxon>Hymenoptera</taxon>
        <taxon>Apocrita</taxon>
        <taxon>Aculeata</taxon>
        <taxon>Apoidea</taxon>
        <taxon>Anthophila</taxon>
        <taxon>Apidae</taxon>
        <taxon>Frieseomelitta</taxon>
    </lineage>
</organism>
<name>A0A833RT56_9HYME</name>
<evidence type="ECO:0000313" key="2">
    <source>
        <dbReference type="Proteomes" id="UP000655588"/>
    </source>
</evidence>
<dbReference type="AlphaFoldDB" id="A0A833RT56"/>
<comment type="caution">
    <text evidence="1">The sequence shown here is derived from an EMBL/GenBank/DDBJ whole genome shotgun (WGS) entry which is preliminary data.</text>
</comment>